<reference evidence="5 6" key="1">
    <citation type="submission" date="2009-10" db="EMBL/GenBank/DDBJ databases">
        <title>The Genome Sequence of Cyanophage NATL1A-7.</title>
        <authorList>
            <consortium name="The Broad Institute Genome Sequencing Platform"/>
            <person name="Henn M.R."/>
            <person name="Sullivan M.S."/>
            <person name="Osburne M.S."/>
            <person name="Levin J."/>
            <person name="Malboeuf C."/>
            <person name="Casali M."/>
            <person name="Russ C."/>
            <person name="Lennon N."/>
            <person name="Erlich R."/>
            <person name="Young S.K."/>
            <person name="Koehrsen M."/>
            <person name="Yandava C."/>
            <person name="Zeng Q."/>
            <person name="Alvarado L."/>
            <person name="Anderson S."/>
            <person name="Berlin A."/>
            <person name="Borenstein D."/>
            <person name="Chen Z."/>
            <person name="Engels R."/>
            <person name="Freedman E."/>
            <person name="Gellesch M."/>
            <person name="Goldberg J."/>
            <person name="Green L."/>
            <person name="Griggs A."/>
            <person name="Gujja S."/>
            <person name="Heiman D."/>
            <person name="Hepburn T."/>
            <person name="Howarth C."/>
            <person name="Jen D."/>
            <person name="Larson L."/>
            <person name="Lewis B."/>
            <person name="Mehta T."/>
            <person name="Park D."/>
            <person name="Pearson M."/>
            <person name="Roberts A."/>
            <person name="Ryan E."/>
            <person name="Saif S."/>
            <person name="Shea T."/>
            <person name="Shenoy N."/>
            <person name="Sisk P."/>
            <person name="Stolte C."/>
            <person name="Sykes S."/>
            <person name="Walk T."/>
            <person name="White J."/>
            <person name="Yu Q."/>
            <person name="Coleman M.L."/>
            <person name="Huang K.H."/>
            <person name="Weigele P.R."/>
            <person name="DeFrancesco A.S."/>
            <person name="Kern S.E."/>
            <person name="Thompson L.R."/>
            <person name="Fu R."/>
            <person name="Hombeck B."/>
            <person name="Chisholm S.W."/>
            <person name="Haas B."/>
            <person name="Nusbaum C."/>
            <person name="Galagan J."/>
            <person name="Birren B."/>
        </authorList>
    </citation>
    <scope>NUCLEOTIDE SEQUENCE [LARGE SCALE GENOMIC DNA]</scope>
    <source>
        <strain evidence="5">NATL1A-7</strain>
    </source>
</reference>
<comment type="subcellular location">
    <subcellularLocation>
        <location evidence="1">Virion</location>
    </subcellularLocation>
</comment>
<evidence type="ECO:0000313" key="5">
    <source>
        <dbReference type="EMBL" id="ADP00137.1"/>
    </source>
</evidence>
<keyword evidence="6" id="KW-1185">Reference proteome</keyword>
<dbReference type="GO" id="GO:0098015">
    <property type="term" value="C:virus tail"/>
    <property type="evidence" value="ECO:0007669"/>
    <property type="project" value="UniProtKB-KW"/>
</dbReference>
<keyword evidence="3" id="KW-0175">Coiled coil</keyword>
<feature type="domain" description="Peptidase S74" evidence="4">
    <location>
        <begin position="1093"/>
        <end position="1196"/>
    </location>
</feature>
<evidence type="ECO:0000256" key="3">
    <source>
        <dbReference type="SAM" id="Coils"/>
    </source>
</evidence>
<dbReference type="KEGG" id="vg:11538115"/>
<proteinExistence type="predicted"/>
<sequence length="1202" mass="126096">MAHTKVTKTYSQNTGAANTFSYSGSFDVFKGTEVQVELDNIPLTFTASTINDSALSPREYSVDTSAKTIHIGGADLSSGTIVIRPVTDMGAPTPRATYAPGSSITSEDLNNNQLQLMRKAMEYDEQKLSSLGGTMTGHLTMGEDQTIIFEGATDDGYETTLTVADPTADHTITLPNITGTVVTTGDTATVSALMLAENSVDSSELVDGSIDTSHISSGAVTTAKLAADVVTGAKIADDAIDSEHYTDGSIDTAHIADAQVTTAKLADSSVTTAKIVDGTIVNADISTGAAIAHSKLSTMSAGNVLIGNSSNVPNSTTISGDVTITSSGVVTIGNEAVGTAKIAADAITGAKIANDAIDSEHYVNGSIDSAHIGDDQIISAKIADDAVDSEHLAAGSIDTEHIAGSQVTAAKLASNSVTTDKITDANVTTAKIADDAITIAKVGCEQTTISDSDSHIPTSGAVIDYVSAQIAPIGGLEVIADEDNFPTTQPAAGVVISIADAGGVVFNGSGVSTTARTAGNGSDNVTINNAPSSLYSETLAAGVGMQVSSTGSSHTYNYHKILAKEADVKQLSDDINDFNSRYRINAGEPGSNNDDGDLVWDTNANKMKVYDATASAWTEVTSTGDFKFLVPVDAGTTTAATWDGNDTSFDLKETTNSGSAASVSNINQLIVSLNGVIQKPNTGSYDASEEGFYLTDSDTIRFCTAPPSGSTAFILQIGSAVSIPTPGDGTVTTAKIASDAVTGAKIADDAVGAEHIELLDAPLHIADATNLLIGTGSDLKLWHYSDHSYIRNETGNLTIEANSAGDDAIKIIPDGAVELYHNNQKKIETISNGARIYSEDGAEAVLEYYADRGDQDADKFRTLASVNADWFLQNYYDGSWETNIKALGSGSVELYYDNVKTFETNDSGIKVFGPEGGSSFIYMHADEGDDNADKYHLQVDQDGTGFYIKNEVSGSTETNLRALGNGAVELYYDSSVKFNTSSDGATCHGSLSFVDSNKLKLGTGNDLEIYHNGSHSYLAQSGTGNIVLDVSSGQGTFIQTDSSSYSNLSVNNSHSDADSVDFFQCRDSSNNLKLQILSGGAVQNANNIYQQISDVKLKENIVDANSQWEDIKAIKIRNWNFKASTGLATHKQIGVVAQEIETISPGLIDENIDRDPETQVDLGTKTKSVKYSILYMKAIKALQEAMAKIETLETKVAALEAK</sequence>
<feature type="coiled-coil region" evidence="3">
    <location>
        <begin position="1175"/>
        <end position="1202"/>
    </location>
</feature>
<dbReference type="GeneID" id="11538115"/>
<dbReference type="PROSITE" id="PS51688">
    <property type="entry name" value="ICA"/>
    <property type="match status" value="1"/>
</dbReference>
<evidence type="ECO:0000313" key="6">
    <source>
        <dbReference type="Proteomes" id="UP000006531"/>
    </source>
</evidence>
<accession>E3SND3</accession>
<dbReference type="EMBL" id="GU071102">
    <property type="protein sequence ID" value="ADP00137.1"/>
    <property type="molecule type" value="Genomic_DNA"/>
</dbReference>
<dbReference type="Proteomes" id="UP000006531">
    <property type="component" value="Segment"/>
</dbReference>
<gene>
    <name evidence="5" type="ORF">CYIG_00064</name>
</gene>
<protein>
    <submittedName>
        <fullName evidence="5">Predicted protein</fullName>
    </submittedName>
</protein>
<evidence type="ECO:0000256" key="1">
    <source>
        <dbReference type="ARBA" id="ARBA00004328"/>
    </source>
</evidence>
<evidence type="ECO:0000256" key="2">
    <source>
        <dbReference type="ARBA" id="ARBA00022732"/>
    </source>
</evidence>
<dbReference type="RefSeq" id="YP_005087509.1">
    <property type="nucleotide sequence ID" value="NC_016658.1"/>
</dbReference>
<organism evidence="5 6">
    <name type="scientific">Cyanophage NATL1A-7</name>
    <dbReference type="NCBI Taxonomy" id="445693"/>
    <lineage>
        <taxon>Viruses</taxon>
        <taxon>Duplodnaviria</taxon>
        <taxon>Heunggongvirae</taxon>
        <taxon>Uroviricota</taxon>
        <taxon>Caudoviricetes</taxon>
        <taxon>Autographivirales</taxon>
        <taxon>Sechaudvirinae</taxon>
        <taxon>Cheungvirus</taxon>
        <taxon>Cheungvirus NATL1A7</taxon>
    </lineage>
</organism>
<keyword evidence="2" id="KW-1227">Viral tail protein</keyword>
<evidence type="ECO:0000259" key="4">
    <source>
        <dbReference type="PROSITE" id="PS51688"/>
    </source>
</evidence>
<dbReference type="InterPro" id="IPR030392">
    <property type="entry name" value="S74_ICA"/>
</dbReference>
<keyword evidence="2" id="KW-0946">Virion</keyword>
<name>E3SND3_9CAUD</name>
<dbReference type="Pfam" id="PF13884">
    <property type="entry name" value="Peptidase_S74"/>
    <property type="match status" value="1"/>
</dbReference>